<dbReference type="OrthoDB" id="272271at2759"/>
<dbReference type="EMBL" id="MU003890">
    <property type="protein sequence ID" value="KAF2716163.1"/>
    <property type="molecule type" value="Genomic_DNA"/>
</dbReference>
<keyword evidence="5" id="KW-1185">Reference proteome</keyword>
<dbReference type="AlphaFoldDB" id="A0A9P4PWC7"/>
<dbReference type="PANTHER" id="PTHR10696">
    <property type="entry name" value="GAMMA-BUTYROBETAINE HYDROXYLASE-RELATED"/>
    <property type="match status" value="1"/>
</dbReference>
<evidence type="ECO:0000256" key="1">
    <source>
        <dbReference type="ARBA" id="ARBA00023002"/>
    </source>
</evidence>
<dbReference type="GO" id="GO:0017000">
    <property type="term" value="P:antibiotic biosynthetic process"/>
    <property type="evidence" value="ECO:0007669"/>
    <property type="project" value="UniProtKB-KW"/>
</dbReference>
<proteinExistence type="predicted"/>
<evidence type="ECO:0000256" key="2">
    <source>
        <dbReference type="ARBA" id="ARBA00023194"/>
    </source>
</evidence>
<sequence length="415" mass="47036">MAPALVDNPATEYPYPYSKKTELQGLDTKVFPDGLKTSGQHPAIPSLIRPYEDFPKEISGPTVWRAEDYRDHPERWIHIFSDEEVAELSRAADDFIAAGNPLTGISKYNFHLPTLDSFFATVKKEITDGKGFILFKGIPVQEWGLQKSATVYMGIGTRVGYFLSQNGRGHVLGHVKDLGEDPTQPHKVRIYRTNAKQFYHTDGGDFVGLLCIAKALEGGESDIISTHHVFNTLQRENPEVIRTMVTPNWYFDRKGEVSEGMEPYYRSAILFLENDPQGSPRVWARHDPMNLWSLQRFSEGPDAVIPPLSEKQQYALKTWDETCSRLSLHMILDPGDIQLLANSHVYHARTAYKDYPPGSVDEQGRPRVRRHLMRLWLGNPEEEGGWKIPLHDSREKKRGGIQVNDTAPVCPLDAE</sequence>
<dbReference type="Proteomes" id="UP000799441">
    <property type="component" value="Unassembled WGS sequence"/>
</dbReference>
<evidence type="ECO:0000313" key="4">
    <source>
        <dbReference type="EMBL" id="KAF2716163.1"/>
    </source>
</evidence>
<dbReference type="SUPFAM" id="SSF51197">
    <property type="entry name" value="Clavaminate synthase-like"/>
    <property type="match status" value="1"/>
</dbReference>
<protein>
    <submittedName>
        <fullName evidence="4">Clavaminate synthase-like protein</fullName>
    </submittedName>
</protein>
<dbReference type="PANTHER" id="PTHR10696:SF56">
    <property type="entry name" value="TAUD_TFDA-LIKE DOMAIN-CONTAINING PROTEIN"/>
    <property type="match status" value="1"/>
</dbReference>
<evidence type="ECO:0000313" key="5">
    <source>
        <dbReference type="Proteomes" id="UP000799441"/>
    </source>
</evidence>
<name>A0A9P4PWC7_9PEZI</name>
<dbReference type="GO" id="GO:0016491">
    <property type="term" value="F:oxidoreductase activity"/>
    <property type="evidence" value="ECO:0007669"/>
    <property type="project" value="UniProtKB-KW"/>
</dbReference>
<dbReference type="InterPro" id="IPR042098">
    <property type="entry name" value="TauD-like_sf"/>
</dbReference>
<dbReference type="Pfam" id="PF02668">
    <property type="entry name" value="TauD"/>
    <property type="match status" value="1"/>
</dbReference>
<organism evidence="4 5">
    <name type="scientific">Polychaeton citri CBS 116435</name>
    <dbReference type="NCBI Taxonomy" id="1314669"/>
    <lineage>
        <taxon>Eukaryota</taxon>
        <taxon>Fungi</taxon>
        <taxon>Dikarya</taxon>
        <taxon>Ascomycota</taxon>
        <taxon>Pezizomycotina</taxon>
        <taxon>Dothideomycetes</taxon>
        <taxon>Dothideomycetidae</taxon>
        <taxon>Capnodiales</taxon>
        <taxon>Capnodiaceae</taxon>
        <taxon>Polychaeton</taxon>
    </lineage>
</organism>
<accession>A0A9P4PWC7</accession>
<gene>
    <name evidence="4" type="ORF">K431DRAFT_308012</name>
</gene>
<dbReference type="InterPro" id="IPR003819">
    <property type="entry name" value="TauD/TfdA-like"/>
</dbReference>
<keyword evidence="2" id="KW-0045">Antibiotic biosynthesis</keyword>
<reference evidence="4" key="1">
    <citation type="journal article" date="2020" name="Stud. Mycol.">
        <title>101 Dothideomycetes genomes: a test case for predicting lifestyles and emergence of pathogens.</title>
        <authorList>
            <person name="Haridas S."/>
            <person name="Albert R."/>
            <person name="Binder M."/>
            <person name="Bloem J."/>
            <person name="Labutti K."/>
            <person name="Salamov A."/>
            <person name="Andreopoulos B."/>
            <person name="Baker S."/>
            <person name="Barry K."/>
            <person name="Bills G."/>
            <person name="Bluhm B."/>
            <person name="Cannon C."/>
            <person name="Castanera R."/>
            <person name="Culley D."/>
            <person name="Daum C."/>
            <person name="Ezra D."/>
            <person name="Gonzalez J."/>
            <person name="Henrissat B."/>
            <person name="Kuo A."/>
            <person name="Liang C."/>
            <person name="Lipzen A."/>
            <person name="Lutzoni F."/>
            <person name="Magnuson J."/>
            <person name="Mondo S."/>
            <person name="Nolan M."/>
            <person name="Ohm R."/>
            <person name="Pangilinan J."/>
            <person name="Park H.-J."/>
            <person name="Ramirez L."/>
            <person name="Alfaro M."/>
            <person name="Sun H."/>
            <person name="Tritt A."/>
            <person name="Yoshinaga Y."/>
            <person name="Zwiers L.-H."/>
            <person name="Turgeon B."/>
            <person name="Goodwin S."/>
            <person name="Spatafora J."/>
            <person name="Crous P."/>
            <person name="Grigoriev I."/>
        </authorList>
    </citation>
    <scope>NUCLEOTIDE SEQUENCE</scope>
    <source>
        <strain evidence="4">CBS 116435</strain>
    </source>
</reference>
<comment type="caution">
    <text evidence="4">The sequence shown here is derived from an EMBL/GenBank/DDBJ whole genome shotgun (WGS) entry which is preliminary data.</text>
</comment>
<dbReference type="Gene3D" id="3.60.130.10">
    <property type="entry name" value="Clavaminate synthase-like"/>
    <property type="match status" value="1"/>
</dbReference>
<feature type="domain" description="TauD/TfdA-like" evidence="3">
    <location>
        <begin position="100"/>
        <end position="376"/>
    </location>
</feature>
<keyword evidence="1" id="KW-0560">Oxidoreductase</keyword>
<evidence type="ECO:0000259" key="3">
    <source>
        <dbReference type="Pfam" id="PF02668"/>
    </source>
</evidence>
<dbReference type="InterPro" id="IPR050411">
    <property type="entry name" value="AlphaKG_dependent_hydroxylases"/>
</dbReference>